<reference evidence="14" key="1">
    <citation type="submission" date="2016-10" db="EMBL/GenBank/DDBJ databases">
        <authorList>
            <person name="Varghese N."/>
        </authorList>
    </citation>
    <scope>NUCLEOTIDE SEQUENCE [LARGE SCALE GENOMIC DNA]</scope>
    <source>
        <strain evidence="14">DSM 45096 / BCRC 16803 / CGMCC 4.1857 / CIP 109030 / JCM 12277 / KCTC 19219 / NBRC 100920 / 33214</strain>
    </source>
</reference>
<feature type="transmembrane region" description="Helical" evidence="11">
    <location>
        <begin position="287"/>
        <end position="309"/>
    </location>
</feature>
<evidence type="ECO:0000256" key="3">
    <source>
        <dbReference type="ARBA" id="ARBA00022502"/>
    </source>
</evidence>
<dbReference type="AlphaFoldDB" id="A0A1H7JHX4"/>
<dbReference type="InterPro" id="IPR007315">
    <property type="entry name" value="PIG-V/Gpi18"/>
</dbReference>
<feature type="compositionally biased region" description="Low complexity" evidence="10">
    <location>
        <begin position="50"/>
        <end position="60"/>
    </location>
</feature>
<keyword evidence="8 11" id="KW-1133">Transmembrane helix</keyword>
<name>A0A1H7JHX4_STRJI</name>
<evidence type="ECO:0000256" key="11">
    <source>
        <dbReference type="SAM" id="Phobius"/>
    </source>
</evidence>
<feature type="domain" description="Glycosyltransferase RgtA/B/C/D-like" evidence="12">
    <location>
        <begin position="152"/>
        <end position="291"/>
    </location>
</feature>
<feature type="transmembrane region" description="Helical" evidence="11">
    <location>
        <begin position="242"/>
        <end position="275"/>
    </location>
</feature>
<dbReference type="Proteomes" id="UP000183015">
    <property type="component" value="Unassembled WGS sequence"/>
</dbReference>
<evidence type="ECO:0000256" key="2">
    <source>
        <dbReference type="ARBA" id="ARBA00004687"/>
    </source>
</evidence>
<feature type="transmembrane region" description="Helical" evidence="11">
    <location>
        <begin position="203"/>
        <end position="222"/>
    </location>
</feature>
<keyword evidence="3" id="KW-0337">GPI-anchor biosynthesis</keyword>
<evidence type="ECO:0000313" key="13">
    <source>
        <dbReference type="EMBL" id="SEK73976.1"/>
    </source>
</evidence>
<dbReference type="InterPro" id="IPR038731">
    <property type="entry name" value="RgtA/B/C-like"/>
</dbReference>
<evidence type="ECO:0000256" key="4">
    <source>
        <dbReference type="ARBA" id="ARBA00022676"/>
    </source>
</evidence>
<evidence type="ECO:0000256" key="9">
    <source>
        <dbReference type="ARBA" id="ARBA00023136"/>
    </source>
</evidence>
<dbReference type="UniPathway" id="UPA00196"/>
<protein>
    <submittedName>
        <fullName evidence="13">Dolichyl-phosphate-mannose-protein mannosyltransferase</fullName>
    </submittedName>
</protein>
<feature type="region of interest" description="Disordered" evidence="10">
    <location>
        <begin position="1"/>
        <end position="67"/>
    </location>
</feature>
<comment type="pathway">
    <text evidence="2">Glycolipid biosynthesis; glycosylphosphatidylinositol-anchor biosynthesis.</text>
</comment>
<dbReference type="GO" id="GO:0004376">
    <property type="term" value="F:GPI mannosyltransferase activity"/>
    <property type="evidence" value="ECO:0007669"/>
    <property type="project" value="InterPro"/>
</dbReference>
<keyword evidence="6 11" id="KW-0812">Transmembrane</keyword>
<feature type="transmembrane region" description="Helical" evidence="11">
    <location>
        <begin position="172"/>
        <end position="191"/>
    </location>
</feature>
<dbReference type="STRING" id="235985.SAMN05414137_103294"/>
<dbReference type="eggNOG" id="COG5542">
    <property type="taxonomic scope" value="Bacteria"/>
</dbReference>
<dbReference type="PANTHER" id="PTHR12468">
    <property type="entry name" value="GPI MANNOSYLTRANSFERASE 2"/>
    <property type="match status" value="1"/>
</dbReference>
<dbReference type="GO" id="GO:0006506">
    <property type="term" value="P:GPI anchor biosynthetic process"/>
    <property type="evidence" value="ECO:0007669"/>
    <property type="project" value="UniProtKB-UniPathway"/>
</dbReference>
<evidence type="ECO:0000256" key="5">
    <source>
        <dbReference type="ARBA" id="ARBA00022679"/>
    </source>
</evidence>
<dbReference type="PANTHER" id="PTHR12468:SF2">
    <property type="entry name" value="GPI MANNOSYLTRANSFERASE 2"/>
    <property type="match status" value="1"/>
</dbReference>
<dbReference type="GO" id="GO:0016020">
    <property type="term" value="C:membrane"/>
    <property type="evidence" value="ECO:0007669"/>
    <property type="project" value="GOC"/>
</dbReference>
<feature type="transmembrane region" description="Helical" evidence="11">
    <location>
        <begin position="74"/>
        <end position="102"/>
    </location>
</feature>
<feature type="transmembrane region" description="Helical" evidence="11">
    <location>
        <begin position="366"/>
        <end position="384"/>
    </location>
</feature>
<dbReference type="EMBL" id="FOAZ01000003">
    <property type="protein sequence ID" value="SEK73976.1"/>
    <property type="molecule type" value="Genomic_DNA"/>
</dbReference>
<evidence type="ECO:0000256" key="7">
    <source>
        <dbReference type="ARBA" id="ARBA00022824"/>
    </source>
</evidence>
<gene>
    <name evidence="13" type="ORF">SAMN05414137_103294</name>
</gene>
<proteinExistence type="predicted"/>
<comment type="subcellular location">
    <subcellularLocation>
        <location evidence="1">Endoplasmic reticulum membrane</location>
        <topology evidence="1">Multi-pass membrane protein</topology>
    </subcellularLocation>
</comment>
<feature type="transmembrane region" description="Helical" evidence="11">
    <location>
        <begin position="413"/>
        <end position="433"/>
    </location>
</feature>
<feature type="compositionally biased region" description="Basic and acidic residues" evidence="10">
    <location>
        <begin position="18"/>
        <end position="46"/>
    </location>
</feature>
<evidence type="ECO:0000256" key="1">
    <source>
        <dbReference type="ARBA" id="ARBA00004477"/>
    </source>
</evidence>
<keyword evidence="4 13" id="KW-0328">Glycosyltransferase</keyword>
<evidence type="ECO:0000256" key="6">
    <source>
        <dbReference type="ARBA" id="ARBA00022692"/>
    </source>
</evidence>
<accession>A0A1H7JHX4</accession>
<keyword evidence="7" id="KW-0256">Endoplasmic reticulum</keyword>
<keyword evidence="5 13" id="KW-0808">Transferase</keyword>
<evidence type="ECO:0000256" key="8">
    <source>
        <dbReference type="ARBA" id="ARBA00022989"/>
    </source>
</evidence>
<feature type="transmembrane region" description="Helical" evidence="11">
    <location>
        <begin position="339"/>
        <end position="359"/>
    </location>
</feature>
<feature type="transmembrane region" description="Helical" evidence="11">
    <location>
        <begin position="390"/>
        <end position="406"/>
    </location>
</feature>
<evidence type="ECO:0000313" key="14">
    <source>
        <dbReference type="Proteomes" id="UP000183015"/>
    </source>
</evidence>
<dbReference type="GO" id="GO:0000009">
    <property type="term" value="F:alpha-1,6-mannosyltransferase activity"/>
    <property type="evidence" value="ECO:0007669"/>
    <property type="project" value="InterPro"/>
</dbReference>
<sequence length="438" mass="46071">MAASSDARHPRTSTPRLRPSDDSSAREPHAARAAEARTHADDETRRRGPQAEAAGRAAESTAERRPRRLRAAALVSRALPALGLYAAVRGLGLVVLAVWAGAEGRSPHQLLSARWDSLWYTDIAAHGYHWAGYQATTHTRGAGAHSHLAFFPLLPWLERGLHTLTGLSYADAGLLVSALASLAAALGVFAVGERLAGRRAATVLVLLWAALPIGVLQSMAYTESLFTALAAWCLYAVLRGNWLTAGLLAALAGITRPSAAAVIAAVWVGAALALWRRTPGRGRAVLGALLAPVGLLAYAGWVGGLSSYLDVQARWGNGFDFGAAYARFVGHQLAHSPGAGIGLLVFVGVVLWALVACVRQRQPLPVLAYTAVIVALALGAQAYFNSKPRLLMPGFPLLLPPAAWLATLRIRRVAVAMTVLVLASAAYGAVWLLGPGPP</sequence>
<keyword evidence="9 11" id="KW-0472">Membrane</keyword>
<organism evidence="13 14">
    <name type="scientific">Streptacidiphilus jiangxiensis</name>
    <dbReference type="NCBI Taxonomy" id="235985"/>
    <lineage>
        <taxon>Bacteria</taxon>
        <taxon>Bacillati</taxon>
        <taxon>Actinomycetota</taxon>
        <taxon>Actinomycetes</taxon>
        <taxon>Kitasatosporales</taxon>
        <taxon>Streptomycetaceae</taxon>
        <taxon>Streptacidiphilus</taxon>
    </lineage>
</organism>
<keyword evidence="14" id="KW-1185">Reference proteome</keyword>
<evidence type="ECO:0000256" key="10">
    <source>
        <dbReference type="SAM" id="MobiDB-lite"/>
    </source>
</evidence>
<dbReference type="Pfam" id="PF13231">
    <property type="entry name" value="PMT_2"/>
    <property type="match status" value="1"/>
</dbReference>
<evidence type="ECO:0000259" key="12">
    <source>
        <dbReference type="Pfam" id="PF13231"/>
    </source>
</evidence>